<dbReference type="EMBL" id="CP041150">
    <property type="protein sequence ID" value="QDF69037.1"/>
    <property type="molecule type" value="Genomic_DNA"/>
</dbReference>
<protein>
    <submittedName>
        <fullName evidence="4">Sensor domain-containing protein</fullName>
    </submittedName>
</protein>
<feature type="domain" description="PknH-like extracellular" evidence="2">
    <location>
        <begin position="29"/>
        <end position="192"/>
    </location>
</feature>
<evidence type="ECO:0000313" key="6">
    <source>
        <dbReference type="Proteomes" id="UP000180043"/>
    </source>
</evidence>
<evidence type="ECO:0000313" key="3">
    <source>
        <dbReference type="EMBL" id="OHT49530.1"/>
    </source>
</evidence>
<reference evidence="4 6" key="2">
    <citation type="submission" date="2016-10" db="EMBL/GenBank/DDBJ databases">
        <title>Evaluation of Human, Veterinary and Environmental Mycobacterium chelonae Isolates by Core Genome Phylogenomic Analysis, Targeted Gene Comparison, and Anti-microbial Susceptibility Patterns: A Tale of Mistaken Identities.</title>
        <authorList>
            <person name="Fogelson S.B."/>
            <person name="Camus A.C."/>
            <person name="Lorenz W."/>
            <person name="Vasireddy R."/>
            <person name="Vasireddy S."/>
            <person name="Smith T."/>
            <person name="Brown-Elliott B.A."/>
            <person name="Wallace R.J.Jr."/>
            <person name="Hasan N.A."/>
            <person name="Reischl U."/>
            <person name="Sanchez S."/>
        </authorList>
    </citation>
    <scope>NUCLEOTIDE SEQUENCE [LARGE SCALE GENOMIC DNA]</scope>
    <source>
        <strain evidence="4 6">15515</strain>
    </source>
</reference>
<feature type="signal peptide" evidence="1">
    <location>
        <begin position="1"/>
        <end position="23"/>
    </location>
</feature>
<dbReference type="Proteomes" id="UP000180113">
    <property type="component" value="Unassembled WGS sequence"/>
</dbReference>
<evidence type="ECO:0000256" key="1">
    <source>
        <dbReference type="SAM" id="SignalP"/>
    </source>
</evidence>
<feature type="chain" id="PRO_5044061526" evidence="1">
    <location>
        <begin position="24"/>
        <end position="214"/>
    </location>
</feature>
<gene>
    <name evidence="3" type="ORF">BKG62_18270</name>
    <name evidence="4" type="ORF">BKG82_17625</name>
    <name evidence="5" type="ORF">FJK96_01845</name>
</gene>
<dbReference type="EMBL" id="MLIQ01000017">
    <property type="protein sequence ID" value="OHU54104.1"/>
    <property type="molecule type" value="Genomic_DNA"/>
</dbReference>
<dbReference type="AlphaFoldDB" id="A0A1S1LNA7"/>
<accession>A0A1S1LNA7</accession>
<dbReference type="RefSeq" id="WP_044104875.1">
    <property type="nucleotide sequence ID" value="NZ_CP041150.1"/>
</dbReference>
<keyword evidence="1" id="KW-0732">Signal</keyword>
<reference evidence="3 7" key="1">
    <citation type="submission" date="2016-10" db="EMBL/GenBank/DDBJ databases">
        <title>Evaluation of Human, Animal and Environmental Mycobacterium chelonae Isolates by Core Genome Phylogenomic Analysis, Targeted Gene Comparison, and Anti-microbial Susceptibility Patterns: A Tale of Mistaken Identities.</title>
        <authorList>
            <person name="Fogelson S.B."/>
            <person name="Camus A.C."/>
            <person name="Lorenz W."/>
            <person name="Vasireddy R."/>
            <person name="Vasireddy S."/>
            <person name="Smith T."/>
            <person name="Brown-Elliott B.A."/>
            <person name="Wallace R.J.Jr."/>
            <person name="Hasan N.A."/>
            <person name="Reischl U."/>
            <person name="Sanchez S."/>
        </authorList>
    </citation>
    <scope>NUCLEOTIDE SEQUENCE [LARGE SCALE GENOMIC DNA]</scope>
    <source>
        <strain evidence="3 7">42895</strain>
    </source>
</reference>
<dbReference type="Proteomes" id="UP000180043">
    <property type="component" value="Unassembled WGS sequence"/>
</dbReference>
<dbReference type="Proteomes" id="UP000317728">
    <property type="component" value="Chromosome"/>
</dbReference>
<dbReference type="Gene3D" id="3.40.1000.70">
    <property type="entry name" value="PknH-like extracellular domain"/>
    <property type="match status" value="1"/>
</dbReference>
<evidence type="ECO:0000313" key="5">
    <source>
        <dbReference type="EMBL" id="QDF69037.1"/>
    </source>
</evidence>
<evidence type="ECO:0000313" key="7">
    <source>
        <dbReference type="Proteomes" id="UP000180113"/>
    </source>
</evidence>
<evidence type="ECO:0000313" key="4">
    <source>
        <dbReference type="EMBL" id="OHU54104.1"/>
    </source>
</evidence>
<evidence type="ECO:0000313" key="8">
    <source>
        <dbReference type="Proteomes" id="UP000317728"/>
    </source>
</evidence>
<dbReference type="InterPro" id="IPR026954">
    <property type="entry name" value="PknH-like_Extracell"/>
</dbReference>
<dbReference type="Pfam" id="PF14032">
    <property type="entry name" value="PknH_C"/>
    <property type="match status" value="1"/>
</dbReference>
<name>A0A1S1LNA7_MYCCH</name>
<dbReference type="EMBL" id="MLHW01000014">
    <property type="protein sequence ID" value="OHT49530.1"/>
    <property type="molecule type" value="Genomic_DNA"/>
</dbReference>
<reference evidence="5 8" key="3">
    <citation type="submission" date="2019-06" db="EMBL/GenBank/DDBJ databases">
        <title>Whole geneome sequnce of Mycobacteroides chelonae M77 isolated from bovine milk from Meghalaya, India.</title>
        <authorList>
            <person name="Vise E."/>
            <person name="Das S."/>
            <person name="Garg A."/>
            <person name="Ghatak S."/>
            <person name="Shakuntala I."/>
            <person name="Milton A.A.P."/>
            <person name="Karam A."/>
            <person name="Sanjukta R."/>
            <person name="Puro K."/>
            <person name="Sen A."/>
        </authorList>
    </citation>
    <scope>NUCLEOTIDE SEQUENCE [LARGE SCALE GENOMIC DNA]</scope>
    <source>
        <strain evidence="5 8">M77</strain>
    </source>
</reference>
<dbReference type="InterPro" id="IPR038232">
    <property type="entry name" value="PknH-like_Extracell_sf"/>
</dbReference>
<evidence type="ECO:0000259" key="2">
    <source>
        <dbReference type="Pfam" id="PF14032"/>
    </source>
</evidence>
<organism evidence="4 6">
    <name type="scientific">Mycobacteroides chelonae</name>
    <name type="common">Mycobacterium chelonae</name>
    <dbReference type="NCBI Taxonomy" id="1774"/>
    <lineage>
        <taxon>Bacteria</taxon>
        <taxon>Bacillati</taxon>
        <taxon>Actinomycetota</taxon>
        <taxon>Actinomycetes</taxon>
        <taxon>Mycobacteriales</taxon>
        <taxon>Mycobacteriaceae</taxon>
        <taxon>Mycobacteroides</taxon>
    </lineage>
</organism>
<proteinExistence type="predicted"/>
<sequence length="214" mass="23539">MRVPAWAVVTTMAGMLLASPAHADPGSIVPPAAIDDLMVTPQEASSVLGVGFPTVNRLNALPDLSTDRPDCGSVVRASIATYDRAPYMAAHDQQLEDAAPWTVQVSQSVAVFPSDDEARDFASSEMDLWQRCANQTVRDGFQWRYMISALRRDDDAIVGPYVMIADNGVRKACTHLLVRVRNTVTDMRTCSDGPERYERVLRITRIIGPRYEAA</sequence>